<evidence type="ECO:0000313" key="3">
    <source>
        <dbReference type="Proteomes" id="UP000001557"/>
    </source>
</evidence>
<dbReference type="Proteomes" id="UP000001557">
    <property type="component" value="Chromosome"/>
</dbReference>
<keyword evidence="1" id="KW-1133">Transmembrane helix</keyword>
<organism evidence="2 3">
    <name type="scientific">Shewanella baltica (strain OS155 / ATCC BAA-1091)</name>
    <dbReference type="NCBI Taxonomy" id="325240"/>
    <lineage>
        <taxon>Bacteria</taxon>
        <taxon>Pseudomonadati</taxon>
        <taxon>Pseudomonadota</taxon>
        <taxon>Gammaproteobacteria</taxon>
        <taxon>Alteromonadales</taxon>
        <taxon>Shewanellaceae</taxon>
        <taxon>Shewanella</taxon>
    </lineage>
</organism>
<protein>
    <submittedName>
        <fullName evidence="2">Uncharacterized protein</fullName>
    </submittedName>
</protein>
<dbReference type="RefSeq" id="WP_011847780.1">
    <property type="nucleotide sequence ID" value="NC_009052.1"/>
</dbReference>
<gene>
    <name evidence="2" type="ordered locus">Sbal_3606</name>
</gene>
<accession>A3D8L8</accession>
<dbReference type="AlphaFoldDB" id="A3D8L8"/>
<feature type="transmembrane region" description="Helical" evidence="1">
    <location>
        <begin position="139"/>
        <end position="162"/>
    </location>
</feature>
<evidence type="ECO:0000256" key="1">
    <source>
        <dbReference type="SAM" id="Phobius"/>
    </source>
</evidence>
<proteinExistence type="predicted"/>
<keyword evidence="1" id="KW-0812">Transmembrane</keyword>
<dbReference type="HOGENOM" id="CLU_1229191_0_0_6"/>
<reference evidence="2 3" key="1">
    <citation type="submission" date="2007-02" db="EMBL/GenBank/DDBJ databases">
        <title>Complete sequence of chromosome of Shewanella baltica OS155.</title>
        <authorList>
            <consortium name="US DOE Joint Genome Institute"/>
            <person name="Copeland A."/>
            <person name="Lucas S."/>
            <person name="Lapidus A."/>
            <person name="Barry K."/>
            <person name="Detter J.C."/>
            <person name="Glavina del Rio T."/>
            <person name="Hammon N."/>
            <person name="Israni S."/>
            <person name="Dalin E."/>
            <person name="Tice H."/>
            <person name="Pitluck S."/>
            <person name="Sims D.R."/>
            <person name="Brettin T."/>
            <person name="Bruce D."/>
            <person name="Han C."/>
            <person name="Tapia R."/>
            <person name="Brainard J."/>
            <person name="Schmutz J."/>
            <person name="Larimer F."/>
            <person name="Land M."/>
            <person name="Hauser L."/>
            <person name="Kyrpides N."/>
            <person name="Mikhailova N."/>
            <person name="Brettar I."/>
            <person name="Klappenbach J."/>
            <person name="Konstantinidis K."/>
            <person name="Rodrigues J."/>
            <person name="Tiedje J."/>
            <person name="Richardson P."/>
        </authorList>
    </citation>
    <scope>NUCLEOTIDE SEQUENCE [LARGE SCALE GENOMIC DNA]</scope>
    <source>
        <strain evidence="3">OS155 / ATCC BAA-1091</strain>
    </source>
</reference>
<feature type="transmembrane region" description="Helical" evidence="1">
    <location>
        <begin position="182"/>
        <end position="199"/>
    </location>
</feature>
<dbReference type="KEGG" id="sbl:Sbal_3606"/>
<keyword evidence="3" id="KW-1185">Reference proteome</keyword>
<dbReference type="STRING" id="325240.Sbal_3606"/>
<feature type="transmembrane region" description="Helical" evidence="1">
    <location>
        <begin position="12"/>
        <end position="33"/>
    </location>
</feature>
<evidence type="ECO:0000313" key="2">
    <source>
        <dbReference type="EMBL" id="ABN63081.1"/>
    </source>
</evidence>
<name>A3D8L8_SHEB5</name>
<sequence>MPSVATTEAITWPSLAIITATFTVLIGFIKLMFDFHFEKNKFRHKNIEIVQSTLSGNLHKPSLKQRYLTEQVFSLMYRFRLTYDEINVLLRYSNPSRAFELFVKGNEYLNLSNKLNSIVLKKNYMKKSIGNLIFFPRDIIFFIVYGIWGFLGTFSFAIAIYVSETDSWYSVPKILEQFEMIGIIWFFYAYLSGVYFGYLQGNQLIGSEILEPLSH</sequence>
<keyword evidence="1" id="KW-0472">Membrane</keyword>
<dbReference type="EMBL" id="CP000563">
    <property type="protein sequence ID" value="ABN63081.1"/>
    <property type="molecule type" value="Genomic_DNA"/>
</dbReference>